<evidence type="ECO:0000313" key="4">
    <source>
        <dbReference type="Proteomes" id="UP000467249"/>
    </source>
</evidence>
<name>A0A6N4W558_9MYCO</name>
<dbReference type="Proteomes" id="UP000467249">
    <property type="component" value="Chromosome"/>
</dbReference>
<dbReference type="InterPro" id="IPR036250">
    <property type="entry name" value="AcylCo_DH-like_C"/>
</dbReference>
<dbReference type="KEGG" id="many:MANY_08500"/>
<gene>
    <name evidence="3" type="ORF">MANY_08500</name>
</gene>
<proteinExistence type="predicted"/>
<dbReference type="InterPro" id="IPR009075">
    <property type="entry name" value="AcylCo_DH/oxidase_C"/>
</dbReference>
<sequence>MTTAGMNTNAEWKLVEEAVFGLFDQLPTDSYAAIDSQLAELGFAEIEQEYPVEAEELLFRAQGRSLAQTDCLYRVMLAELPKELREASAVLLPAPGSDPSTPPERARGVILGPAVGTVVVPLQTEDGVVASVVDVDDLAAHAADTFDPTVQWTHLRAMGSTTTAASSDIGAQWTRALAAAQRAVATEIIALADQVIRLAAEHLSVRKQFGNHIGALQSPRHSLAHAFATVEGARALLSEAWRYGGPMGAHAAKATAGRAHRAASDVALQVCGAIGLTAEHDLHRYVRRGFQLNVLCGSPAQLESQIARRLFDSYPADLGLPMAIASSR</sequence>
<dbReference type="AlphaFoldDB" id="A0A6N4W558"/>
<protein>
    <recommendedName>
        <fullName evidence="2">Acyl-CoA dehydrogenase/oxidase C-terminal domain-containing protein</fullName>
    </recommendedName>
</protein>
<reference evidence="3 4" key="1">
    <citation type="journal article" date="2019" name="Emerg. Microbes Infect.">
        <title>Comprehensive subspecies identification of 175 nontuberculous mycobacteria species based on 7547 genomic profiles.</title>
        <authorList>
            <person name="Matsumoto Y."/>
            <person name="Kinjo T."/>
            <person name="Motooka D."/>
            <person name="Nabeya D."/>
            <person name="Jung N."/>
            <person name="Uechi K."/>
            <person name="Horii T."/>
            <person name="Iida T."/>
            <person name="Fujita J."/>
            <person name="Nakamura S."/>
        </authorList>
    </citation>
    <scope>NUCLEOTIDE SEQUENCE [LARGE SCALE GENOMIC DNA]</scope>
    <source>
        <strain evidence="3 4">JCM 30275</strain>
    </source>
</reference>
<accession>A0A6N4W558</accession>
<dbReference type="Gene3D" id="1.20.140.10">
    <property type="entry name" value="Butyryl-CoA Dehydrogenase, subunit A, domain 3"/>
    <property type="match status" value="1"/>
</dbReference>
<evidence type="ECO:0000256" key="1">
    <source>
        <dbReference type="ARBA" id="ARBA00022630"/>
    </source>
</evidence>
<keyword evidence="4" id="KW-1185">Reference proteome</keyword>
<dbReference type="SUPFAM" id="SSF47203">
    <property type="entry name" value="Acyl-CoA dehydrogenase C-terminal domain-like"/>
    <property type="match status" value="1"/>
</dbReference>
<dbReference type="EMBL" id="AP022620">
    <property type="protein sequence ID" value="BBZ75513.1"/>
    <property type="molecule type" value="Genomic_DNA"/>
</dbReference>
<dbReference type="Pfam" id="PF00441">
    <property type="entry name" value="Acyl-CoA_dh_1"/>
    <property type="match status" value="1"/>
</dbReference>
<evidence type="ECO:0000313" key="3">
    <source>
        <dbReference type="EMBL" id="BBZ75513.1"/>
    </source>
</evidence>
<dbReference type="RefSeq" id="WP_246224203.1">
    <property type="nucleotide sequence ID" value="NZ_AP022620.1"/>
</dbReference>
<keyword evidence="1" id="KW-0285">Flavoprotein</keyword>
<feature type="domain" description="Acyl-CoA dehydrogenase/oxidase C-terminal" evidence="2">
    <location>
        <begin position="181"/>
        <end position="310"/>
    </location>
</feature>
<evidence type="ECO:0000259" key="2">
    <source>
        <dbReference type="Pfam" id="PF00441"/>
    </source>
</evidence>
<organism evidence="3 4">
    <name type="scientific">Mycolicibacterium anyangense</name>
    <dbReference type="NCBI Taxonomy" id="1431246"/>
    <lineage>
        <taxon>Bacteria</taxon>
        <taxon>Bacillati</taxon>
        <taxon>Actinomycetota</taxon>
        <taxon>Actinomycetes</taxon>
        <taxon>Mycobacteriales</taxon>
        <taxon>Mycobacteriaceae</taxon>
        <taxon>Mycolicibacterium</taxon>
    </lineage>
</organism>
<dbReference type="GO" id="GO:0016627">
    <property type="term" value="F:oxidoreductase activity, acting on the CH-CH group of donors"/>
    <property type="evidence" value="ECO:0007669"/>
    <property type="project" value="InterPro"/>
</dbReference>